<gene>
    <name evidence="1" type="ORF">WM40_01960</name>
</gene>
<comment type="caution">
    <text evidence="1">The sequence shown here is derived from an EMBL/GenBank/DDBJ whole genome shotgun (WGS) entry which is preliminary data.</text>
</comment>
<dbReference type="Proteomes" id="UP000033618">
    <property type="component" value="Unassembled WGS sequence"/>
</dbReference>
<sequence length="159" mass="17598">MALGRKAGFRYQFLNEISTTMPIDARASCKRPAADAIDDVFNTVILSVVYDGKAMPGRIDTGFFITIRATPHPTHPTHPSVPLRGRNVPYRTKLKPQGLIEIVLSIRVSPHCPRSRPAACGSLSIIFASILAIKTRHRDVMHGHHHQYSCCLPSCCRQA</sequence>
<accession>A0A0F5K5Y5</accession>
<evidence type="ECO:0000313" key="1">
    <source>
        <dbReference type="EMBL" id="KKB65360.1"/>
    </source>
</evidence>
<dbReference type="AlphaFoldDB" id="A0A0F5K5Y5"/>
<reference evidence="1 2" key="1">
    <citation type="submission" date="2015-03" db="EMBL/GenBank/DDBJ databases">
        <title>Draft Genome Sequence of Burkholderia andropogonis type strain ICMP2807, isolated from Sorghum bicolor.</title>
        <authorList>
            <person name="Lopes-Santos L."/>
            <person name="Castro D.B."/>
            <person name="Ottoboni L.M."/>
            <person name="Park D."/>
            <person name="Weirc B.S."/>
            <person name="Destefano S.A."/>
        </authorList>
    </citation>
    <scope>NUCLEOTIDE SEQUENCE [LARGE SCALE GENOMIC DNA]</scope>
    <source>
        <strain evidence="1 2">ICMP2807</strain>
    </source>
</reference>
<name>A0A0F5K5Y5_9BURK</name>
<organism evidence="1 2">
    <name type="scientific">Robbsia andropogonis</name>
    <dbReference type="NCBI Taxonomy" id="28092"/>
    <lineage>
        <taxon>Bacteria</taxon>
        <taxon>Pseudomonadati</taxon>
        <taxon>Pseudomonadota</taxon>
        <taxon>Betaproteobacteria</taxon>
        <taxon>Burkholderiales</taxon>
        <taxon>Burkholderiaceae</taxon>
        <taxon>Robbsia</taxon>
    </lineage>
</organism>
<proteinExistence type="predicted"/>
<keyword evidence="2" id="KW-1185">Reference proteome</keyword>
<evidence type="ECO:0000313" key="2">
    <source>
        <dbReference type="Proteomes" id="UP000033618"/>
    </source>
</evidence>
<dbReference type="EMBL" id="LAQU01000001">
    <property type="protein sequence ID" value="KKB65360.1"/>
    <property type="molecule type" value="Genomic_DNA"/>
</dbReference>
<protein>
    <submittedName>
        <fullName evidence="1">Uncharacterized protein</fullName>
    </submittedName>
</protein>
<dbReference type="PATRIC" id="fig|28092.6.peg.456"/>